<dbReference type="OrthoDB" id="9816067at2"/>
<keyword evidence="11" id="KW-1185">Reference proteome</keyword>
<reference evidence="10 11" key="1">
    <citation type="submission" date="2019-09" db="EMBL/GenBank/DDBJ databases">
        <title>Bacillus ochoae sp. nov., Paenibacillus whitsoniae sp. nov., Paenibacillus spiritus sp. nov. Isolated from the Mars Exploration Rover during spacecraft assembly.</title>
        <authorList>
            <person name="Seuylemezian A."/>
            <person name="Vaishampayan P."/>
        </authorList>
    </citation>
    <scope>NUCLEOTIDE SEQUENCE [LARGE SCALE GENOMIC DNA]</scope>
    <source>
        <strain evidence="10 11">MER_111</strain>
    </source>
</reference>
<evidence type="ECO:0000313" key="11">
    <source>
        <dbReference type="Proteomes" id="UP000367750"/>
    </source>
</evidence>
<organism evidence="10 11">
    <name type="scientific">Paenibacillus spiritus</name>
    <dbReference type="NCBI Taxonomy" id="2496557"/>
    <lineage>
        <taxon>Bacteria</taxon>
        <taxon>Bacillati</taxon>
        <taxon>Bacillota</taxon>
        <taxon>Bacilli</taxon>
        <taxon>Bacillales</taxon>
        <taxon>Paenibacillaceae</taxon>
        <taxon>Paenibacillus</taxon>
    </lineage>
</organism>
<dbReference type="GO" id="GO:0016020">
    <property type="term" value="C:membrane"/>
    <property type="evidence" value="ECO:0007669"/>
    <property type="project" value="UniProtKB-SubCell"/>
</dbReference>
<comment type="similarity">
    <text evidence="2">Belongs to the GerABKC lipoprotein family.</text>
</comment>
<dbReference type="PANTHER" id="PTHR35789:SF1">
    <property type="entry name" value="SPORE GERMINATION PROTEIN B3"/>
    <property type="match status" value="1"/>
</dbReference>
<evidence type="ECO:0000256" key="1">
    <source>
        <dbReference type="ARBA" id="ARBA00004635"/>
    </source>
</evidence>
<keyword evidence="3" id="KW-0309">Germination</keyword>
<dbReference type="Pfam" id="PF05504">
    <property type="entry name" value="Spore_GerAC"/>
    <property type="match status" value="1"/>
</dbReference>
<feature type="domain" description="Spore germination GerAC-like C-terminal" evidence="8">
    <location>
        <begin position="228"/>
        <end position="390"/>
    </location>
</feature>
<dbReference type="Proteomes" id="UP000367750">
    <property type="component" value="Unassembled WGS sequence"/>
</dbReference>
<comment type="caution">
    <text evidence="10">The sequence shown here is derived from an EMBL/GenBank/DDBJ whole genome shotgun (WGS) entry which is preliminary data.</text>
</comment>
<comment type="subcellular location">
    <subcellularLocation>
        <location evidence="1">Membrane</location>
        <topology evidence="1">Lipid-anchor</topology>
    </subcellularLocation>
</comment>
<evidence type="ECO:0000256" key="4">
    <source>
        <dbReference type="ARBA" id="ARBA00022729"/>
    </source>
</evidence>
<evidence type="ECO:0000259" key="8">
    <source>
        <dbReference type="Pfam" id="PF05504"/>
    </source>
</evidence>
<keyword evidence="4" id="KW-0732">Signal</keyword>
<keyword evidence="6" id="KW-0564">Palmitate</keyword>
<dbReference type="PANTHER" id="PTHR35789">
    <property type="entry name" value="SPORE GERMINATION PROTEIN B3"/>
    <property type="match status" value="1"/>
</dbReference>
<feature type="domain" description="Spore germination protein N-terminal" evidence="9">
    <location>
        <begin position="27"/>
        <end position="198"/>
    </location>
</feature>
<dbReference type="RefSeq" id="WP_150457727.1">
    <property type="nucleotide sequence ID" value="NZ_VYKK01000008.1"/>
</dbReference>
<evidence type="ECO:0000256" key="6">
    <source>
        <dbReference type="ARBA" id="ARBA00023139"/>
    </source>
</evidence>
<evidence type="ECO:0000259" key="9">
    <source>
        <dbReference type="Pfam" id="PF25198"/>
    </source>
</evidence>
<sequence>MSGRVRIWRRTALVLLLLLPCLTGCWDRHELNELALGVGLGIDKTGDGYKLTAQVVIPSEVAVNMNSSGGLPVTVYEESGPTIFEALRKMTIRSPRKVYLAHLQVVILGEELAREGVADFIDFLVRDPEVRGNFYMIVAKDTTAEQTLRILTPLERIPANKLFSSLTVSTNYYSPTSNVNMMQLLDELLAEGRDPVLTGLMITGDAKKGEEANGVKSTLPSARLVYKNLAVFRSDKLIGWLDENESKGFNYVTNQIQNSVGHIVVNGNKITTEATNSTTKIRVREVEGRPVFDIHVQNTVNLADVASPIDVTEKKNLRMIEKKAAEKIVWLMNQAIEAEKTRMHSDFLGLGRAVKQQQPALWLRLGEGWNDRLSELDIHCRADVHILLSGSSGASIKHSLEE</sequence>
<gene>
    <name evidence="10" type="ORF">F4V43_08055</name>
</gene>
<dbReference type="InterPro" id="IPR008844">
    <property type="entry name" value="Spore_GerAC-like"/>
</dbReference>
<accession>A0A5J5GD97</accession>
<dbReference type="InterPro" id="IPR038501">
    <property type="entry name" value="Spore_GerAC_C_sf"/>
</dbReference>
<evidence type="ECO:0000256" key="2">
    <source>
        <dbReference type="ARBA" id="ARBA00007886"/>
    </source>
</evidence>
<keyword evidence="7" id="KW-0449">Lipoprotein</keyword>
<dbReference type="NCBIfam" id="TIGR02887">
    <property type="entry name" value="spore_ger_x_C"/>
    <property type="match status" value="1"/>
</dbReference>
<name>A0A5J5GD97_9BACL</name>
<evidence type="ECO:0000256" key="5">
    <source>
        <dbReference type="ARBA" id="ARBA00023136"/>
    </source>
</evidence>
<dbReference type="Gene3D" id="6.20.190.10">
    <property type="entry name" value="Nutrient germinant receptor protein C, domain 1"/>
    <property type="match status" value="1"/>
</dbReference>
<dbReference type="AlphaFoldDB" id="A0A5J5GD97"/>
<dbReference type="Pfam" id="PF25198">
    <property type="entry name" value="Spore_GerAC_N"/>
    <property type="match status" value="1"/>
</dbReference>
<dbReference type="Gene3D" id="3.30.300.210">
    <property type="entry name" value="Nutrient germinant receptor protein C, domain 3"/>
    <property type="match status" value="1"/>
</dbReference>
<dbReference type="EMBL" id="VYKK01000008">
    <property type="protein sequence ID" value="KAA9005414.1"/>
    <property type="molecule type" value="Genomic_DNA"/>
</dbReference>
<dbReference type="GO" id="GO:0009847">
    <property type="term" value="P:spore germination"/>
    <property type="evidence" value="ECO:0007669"/>
    <property type="project" value="InterPro"/>
</dbReference>
<proteinExistence type="inferred from homology"/>
<evidence type="ECO:0000313" key="10">
    <source>
        <dbReference type="EMBL" id="KAA9005414.1"/>
    </source>
</evidence>
<dbReference type="InterPro" id="IPR057336">
    <property type="entry name" value="GerAC_N"/>
</dbReference>
<protein>
    <submittedName>
        <fullName evidence="10">Ger(X)C family spore germination protein</fullName>
    </submittedName>
</protein>
<keyword evidence="5" id="KW-0472">Membrane</keyword>
<evidence type="ECO:0000256" key="3">
    <source>
        <dbReference type="ARBA" id="ARBA00022544"/>
    </source>
</evidence>
<dbReference type="InterPro" id="IPR046953">
    <property type="entry name" value="Spore_GerAC-like_C"/>
</dbReference>
<evidence type="ECO:0000256" key="7">
    <source>
        <dbReference type="ARBA" id="ARBA00023288"/>
    </source>
</evidence>